<comment type="caution">
    <text evidence="1">The sequence shown here is derived from an EMBL/GenBank/DDBJ whole genome shotgun (WGS) entry which is preliminary data.</text>
</comment>
<dbReference type="OrthoDB" id="798979at2"/>
<dbReference type="RefSeq" id="WP_138368241.1">
    <property type="nucleotide sequence ID" value="NZ_VCEJ01000008.1"/>
</dbReference>
<name>A0A5R9KPJ0_9BACT</name>
<evidence type="ECO:0008006" key="3">
    <source>
        <dbReference type="Google" id="ProtNLM"/>
    </source>
</evidence>
<protein>
    <recommendedName>
        <fullName evidence="3">Addiction module protein</fullName>
    </recommendedName>
</protein>
<reference evidence="1 2" key="1">
    <citation type="submission" date="2019-05" db="EMBL/GenBank/DDBJ databases">
        <authorList>
            <person name="Qu J.-H."/>
        </authorList>
    </citation>
    <scope>NUCLEOTIDE SEQUENCE [LARGE SCALE GENOMIC DNA]</scope>
    <source>
        <strain evidence="1 2">T17</strain>
    </source>
</reference>
<proteinExistence type="predicted"/>
<gene>
    <name evidence="1" type="ORF">FEN17_25540</name>
</gene>
<dbReference type="AlphaFoldDB" id="A0A5R9KPJ0"/>
<accession>A0A5R9KPJ0</accession>
<evidence type="ECO:0000313" key="2">
    <source>
        <dbReference type="Proteomes" id="UP000306402"/>
    </source>
</evidence>
<organism evidence="1 2">
    <name type="scientific">Dyadobacter luticola</name>
    <dbReference type="NCBI Taxonomy" id="1979387"/>
    <lineage>
        <taxon>Bacteria</taxon>
        <taxon>Pseudomonadati</taxon>
        <taxon>Bacteroidota</taxon>
        <taxon>Cytophagia</taxon>
        <taxon>Cytophagales</taxon>
        <taxon>Spirosomataceae</taxon>
        <taxon>Dyadobacter</taxon>
    </lineage>
</organism>
<dbReference type="Proteomes" id="UP000306402">
    <property type="component" value="Unassembled WGS sequence"/>
</dbReference>
<keyword evidence="2" id="KW-1185">Reference proteome</keyword>
<dbReference type="EMBL" id="VCEJ01000008">
    <property type="protein sequence ID" value="TLU98143.1"/>
    <property type="molecule type" value="Genomic_DNA"/>
</dbReference>
<evidence type="ECO:0000313" key="1">
    <source>
        <dbReference type="EMBL" id="TLU98143.1"/>
    </source>
</evidence>
<sequence>MKLHYISDGRNISNRKLTPVHEWNALKPNYEKVEGRNTFEIPQWQKDIVLKRLKDYENGIEEYLEFEHAIKEIEKDL</sequence>